<dbReference type="SUPFAM" id="SSF46785">
    <property type="entry name" value="Winged helix' DNA-binding domain"/>
    <property type="match status" value="1"/>
</dbReference>
<dbReference type="InterPro" id="IPR036390">
    <property type="entry name" value="WH_DNA-bd_sf"/>
</dbReference>
<dbReference type="Proteomes" id="UP000030377">
    <property type="component" value="Unassembled WGS sequence"/>
</dbReference>
<dbReference type="Gene3D" id="1.10.10.10">
    <property type="entry name" value="Winged helix-like DNA-binding domain superfamily/Winged helix DNA-binding domain"/>
    <property type="match status" value="1"/>
</dbReference>
<dbReference type="SUPFAM" id="SSF53850">
    <property type="entry name" value="Periplasmic binding protein-like II"/>
    <property type="match status" value="1"/>
</dbReference>
<dbReference type="InterPro" id="IPR036388">
    <property type="entry name" value="WH-like_DNA-bd_sf"/>
</dbReference>
<dbReference type="Pfam" id="PF00126">
    <property type="entry name" value="HTH_1"/>
    <property type="match status" value="1"/>
</dbReference>
<evidence type="ECO:0000256" key="1">
    <source>
        <dbReference type="ARBA" id="ARBA00003502"/>
    </source>
</evidence>
<dbReference type="PANTHER" id="PTHR30346">
    <property type="entry name" value="TRANSCRIPTIONAL DUAL REGULATOR HCAR-RELATED"/>
    <property type="match status" value="1"/>
</dbReference>
<dbReference type="KEGG" id="bjp:RN69_13975"/>
<keyword evidence="5" id="KW-0804">Transcription</keyword>
<keyword evidence="3" id="KW-0805">Transcription regulation</keyword>
<comment type="similarity">
    <text evidence="2">Belongs to the LysR transcriptional regulatory family.</text>
</comment>
<dbReference type="PANTHER" id="PTHR30346:SF0">
    <property type="entry name" value="HCA OPERON TRANSCRIPTIONAL ACTIVATOR HCAR"/>
    <property type="match status" value="1"/>
</dbReference>
<dbReference type="RefSeq" id="WP_014492993.1">
    <property type="nucleotide sequence ID" value="NZ_BJNK01000015.1"/>
</dbReference>
<dbReference type="STRING" id="375.BKD09_RS13400"/>
<evidence type="ECO:0000313" key="7">
    <source>
        <dbReference type="Proteomes" id="UP000030377"/>
    </source>
</evidence>
<organism evidence="6 7">
    <name type="scientific">Bradyrhizobium japonicum</name>
    <dbReference type="NCBI Taxonomy" id="375"/>
    <lineage>
        <taxon>Bacteria</taxon>
        <taxon>Pseudomonadati</taxon>
        <taxon>Pseudomonadota</taxon>
        <taxon>Alphaproteobacteria</taxon>
        <taxon>Hyphomicrobiales</taxon>
        <taxon>Nitrobacteraceae</taxon>
        <taxon>Bradyrhizobium</taxon>
    </lineage>
</organism>
<keyword evidence="4" id="KW-0238">DNA-binding</keyword>
<comment type="function">
    <text evidence="1">NodD regulates the expression of the nodABCFE genes which encode other nodulation proteins. NodD is also a negative regulator of its own expression. Binds flavonoids as inducers.</text>
</comment>
<dbReference type="GeneID" id="64072093"/>
<protein>
    <submittedName>
        <fullName evidence="6">Transcriptional regulator</fullName>
    </submittedName>
</protein>
<dbReference type="FunFam" id="1.10.10.10:FF:000001">
    <property type="entry name" value="LysR family transcriptional regulator"/>
    <property type="match status" value="1"/>
</dbReference>
<dbReference type="PATRIC" id="fig|375.37.peg.1910"/>
<dbReference type="CDD" id="cd08414">
    <property type="entry name" value="PBP2_LTTR_aromatics_like"/>
    <property type="match status" value="1"/>
</dbReference>
<dbReference type="Pfam" id="PF03466">
    <property type="entry name" value="LysR_substrate"/>
    <property type="match status" value="1"/>
</dbReference>
<evidence type="ECO:0000256" key="4">
    <source>
        <dbReference type="ARBA" id="ARBA00023125"/>
    </source>
</evidence>
<name>A0A0A3Y855_BRAJP</name>
<proteinExistence type="inferred from homology"/>
<dbReference type="GO" id="GO:0032993">
    <property type="term" value="C:protein-DNA complex"/>
    <property type="evidence" value="ECO:0007669"/>
    <property type="project" value="TreeGrafter"/>
</dbReference>
<dbReference type="eggNOG" id="COG0583">
    <property type="taxonomic scope" value="Bacteria"/>
</dbReference>
<evidence type="ECO:0000313" key="6">
    <source>
        <dbReference type="EMBL" id="KGT81541.1"/>
    </source>
</evidence>
<dbReference type="EMBL" id="JRPN01000001">
    <property type="protein sequence ID" value="KGT81541.1"/>
    <property type="molecule type" value="Genomic_DNA"/>
</dbReference>
<dbReference type="PROSITE" id="PS50931">
    <property type="entry name" value="HTH_LYSR"/>
    <property type="match status" value="1"/>
</dbReference>
<gene>
    <name evidence="6" type="ORF">MA20_01990</name>
</gene>
<dbReference type="InterPro" id="IPR005119">
    <property type="entry name" value="LysR_subst-bd"/>
</dbReference>
<dbReference type="InterPro" id="IPR000847">
    <property type="entry name" value="LysR_HTH_N"/>
</dbReference>
<dbReference type="AlphaFoldDB" id="A0A0A3Y855"/>
<accession>A0A0A3Y855</accession>
<evidence type="ECO:0000256" key="3">
    <source>
        <dbReference type="ARBA" id="ARBA00023015"/>
    </source>
</evidence>
<evidence type="ECO:0000256" key="5">
    <source>
        <dbReference type="ARBA" id="ARBA00023163"/>
    </source>
</evidence>
<dbReference type="Gene3D" id="3.40.190.10">
    <property type="entry name" value="Periplasmic binding protein-like II"/>
    <property type="match status" value="2"/>
</dbReference>
<reference evidence="6 7" key="1">
    <citation type="submission" date="2014-09" db="EMBL/GenBank/DDBJ databases">
        <title>Draft genome of Bradyrhizobium japonicum Is-34.</title>
        <authorList>
            <person name="Tsurumaru H."/>
            <person name="Yamakawa T."/>
            <person name="Hashimoto S."/>
            <person name="Okizaki K."/>
            <person name="Kanesaki Y."/>
            <person name="Yoshikawa H."/>
            <person name="Yajima S."/>
        </authorList>
    </citation>
    <scope>NUCLEOTIDE SEQUENCE [LARGE SCALE GENOMIC DNA]</scope>
    <source>
        <strain evidence="6 7">Is-34</strain>
    </source>
</reference>
<sequence>MELHQLRCFVAAAEQLHFGHAAQQLQMLPSALGRQIRLLEEDLGTRLFARTTRAVSLTEDGTTLLRDARAILAKVEAVESNLRNRSRAGAARRLRVGAIDSAAAGLLPPLLRDFRDKHPEIAVQLLEDKTVRLLPKILTGALDLAFVRPPDSADKRLEFRDLLQETAIVAFPQRHALAERKSITLAQIADEAMLVPDRRSRPHSHDLTIKLFEQAGLTPRIVQVADEKQTIIHLVATKLGVAIVPRWTTRMAVTGVRFVPLRPKQSGPIGRLPLAAAWLRGSRDPARDAMLAVLEARLRSYAREA</sequence>
<comment type="caution">
    <text evidence="6">The sequence shown here is derived from an EMBL/GenBank/DDBJ whole genome shotgun (WGS) entry which is preliminary data.</text>
</comment>
<evidence type="ECO:0000256" key="2">
    <source>
        <dbReference type="ARBA" id="ARBA00009437"/>
    </source>
</evidence>
<dbReference type="GO" id="GO:0003700">
    <property type="term" value="F:DNA-binding transcription factor activity"/>
    <property type="evidence" value="ECO:0007669"/>
    <property type="project" value="InterPro"/>
</dbReference>
<dbReference type="GO" id="GO:0003677">
    <property type="term" value="F:DNA binding"/>
    <property type="evidence" value="ECO:0007669"/>
    <property type="project" value="UniProtKB-KW"/>
</dbReference>